<dbReference type="InterPro" id="IPR000944">
    <property type="entry name" value="Tscrpt_reg_Rrf2"/>
</dbReference>
<dbReference type="InterPro" id="IPR036390">
    <property type="entry name" value="WH_DNA-bd_sf"/>
</dbReference>
<organism evidence="3 5">
    <name type="scientific">Clostridium formicaceticum</name>
    <dbReference type="NCBI Taxonomy" id="1497"/>
    <lineage>
        <taxon>Bacteria</taxon>
        <taxon>Bacillati</taxon>
        <taxon>Bacillota</taxon>
        <taxon>Clostridia</taxon>
        <taxon>Eubacteriales</taxon>
        <taxon>Clostridiaceae</taxon>
        <taxon>Clostridium</taxon>
    </lineage>
</organism>
<dbReference type="EMBL" id="CP020559">
    <property type="protein sequence ID" value="ARE87481.1"/>
    <property type="molecule type" value="Genomic_DNA"/>
</dbReference>
<dbReference type="RefSeq" id="WP_070969578.1">
    <property type="nucleotide sequence ID" value="NZ_CP017603.1"/>
</dbReference>
<evidence type="ECO:0000313" key="2">
    <source>
        <dbReference type="EMBL" id="AOY76994.1"/>
    </source>
</evidence>
<keyword evidence="4" id="KW-1185">Reference proteome</keyword>
<dbReference type="NCBIfam" id="TIGR00738">
    <property type="entry name" value="rrf2_super"/>
    <property type="match status" value="1"/>
</dbReference>
<dbReference type="Proteomes" id="UP000177894">
    <property type="component" value="Chromosome"/>
</dbReference>
<dbReference type="AlphaFoldDB" id="A0AAC9WG56"/>
<reference evidence="3 5" key="2">
    <citation type="submission" date="2017-03" db="EMBL/GenBank/DDBJ databases">
        <title>Complete sequence of Clostridium formicaceticum DSM 92.</title>
        <authorList>
            <person name="Poehlein A."/>
            <person name="Karl M."/>
            <person name="Bengelsdorf F.R."/>
            <person name="Duerre P."/>
            <person name="Daniel R."/>
        </authorList>
    </citation>
    <scope>NUCLEOTIDE SEQUENCE [LARGE SCALE GENOMIC DNA]</scope>
    <source>
        <strain evidence="3 5">DSM 92</strain>
    </source>
</reference>
<dbReference type="Gene3D" id="1.10.10.10">
    <property type="entry name" value="Winged helix-like DNA-binding domain superfamily/Winged helix DNA-binding domain"/>
    <property type="match status" value="1"/>
</dbReference>
<dbReference type="EMBL" id="CP017603">
    <property type="protein sequence ID" value="AOY76994.1"/>
    <property type="molecule type" value="Genomic_DNA"/>
</dbReference>
<dbReference type="FunFam" id="1.10.10.10:FF:000164">
    <property type="entry name" value="Transcriptional regulator, Rrf2 family"/>
    <property type="match status" value="1"/>
</dbReference>
<evidence type="ECO:0000313" key="5">
    <source>
        <dbReference type="Proteomes" id="UP000192478"/>
    </source>
</evidence>
<evidence type="ECO:0000313" key="3">
    <source>
        <dbReference type="EMBL" id="ARE87481.1"/>
    </source>
</evidence>
<dbReference type="Proteomes" id="UP000192478">
    <property type="component" value="Chromosome"/>
</dbReference>
<dbReference type="PANTHER" id="PTHR33221:SF5">
    <property type="entry name" value="HTH-TYPE TRANSCRIPTIONAL REGULATOR ISCR"/>
    <property type="match status" value="1"/>
</dbReference>
<gene>
    <name evidence="3" type="primary">cymR_3</name>
    <name evidence="2" type="ORF">BJL90_14695</name>
    <name evidence="3" type="ORF">CLFO_18810</name>
</gene>
<evidence type="ECO:0000256" key="1">
    <source>
        <dbReference type="ARBA" id="ARBA00023125"/>
    </source>
</evidence>
<evidence type="ECO:0000313" key="4">
    <source>
        <dbReference type="Proteomes" id="UP000177894"/>
    </source>
</evidence>
<keyword evidence="1" id="KW-0238">DNA-binding</keyword>
<proteinExistence type="predicted"/>
<name>A0AAC9WG56_9CLOT</name>
<dbReference type="InterPro" id="IPR030489">
    <property type="entry name" value="TR_Rrf2-type_CS"/>
</dbReference>
<reference evidence="2 4" key="1">
    <citation type="submission" date="2016-10" db="EMBL/GenBank/DDBJ databases">
        <title>Complete Genome Sequence of Acetogen Clostridium formicoaceticum ATCC 27076.</title>
        <authorList>
            <person name="Bao T."/>
            <person name="Cheng C."/>
            <person name="Zhao J."/>
            <person name="Yang S.-T."/>
            <person name="Wang J."/>
            <person name="Wang M."/>
        </authorList>
    </citation>
    <scope>NUCLEOTIDE SEQUENCE [LARGE SCALE GENOMIC DNA]</scope>
    <source>
        <strain evidence="2 4">ATCC 27076</strain>
    </source>
</reference>
<dbReference type="KEGG" id="cfm:BJL90_14695"/>
<dbReference type="GO" id="GO:0005829">
    <property type="term" value="C:cytosol"/>
    <property type="evidence" value="ECO:0007669"/>
    <property type="project" value="TreeGrafter"/>
</dbReference>
<dbReference type="InterPro" id="IPR036388">
    <property type="entry name" value="WH-like_DNA-bd_sf"/>
</dbReference>
<dbReference type="PROSITE" id="PS01332">
    <property type="entry name" value="HTH_RRF2_1"/>
    <property type="match status" value="1"/>
</dbReference>
<dbReference type="GO" id="GO:0003700">
    <property type="term" value="F:DNA-binding transcription factor activity"/>
    <property type="evidence" value="ECO:0007669"/>
    <property type="project" value="TreeGrafter"/>
</dbReference>
<dbReference type="SUPFAM" id="SSF46785">
    <property type="entry name" value="Winged helix' DNA-binding domain"/>
    <property type="match status" value="1"/>
</dbReference>
<accession>A0AAC9WG56</accession>
<sequence length="149" mass="16863">MKLSTKGRYGLKAMFDLALHYGDGPIALKHIAERQEISDHYLEQLVAILRKAGLVKSVRGAQGGYMLASEPRNITVGDIIRTLEGPLAPSDCVMEEEPKNCEKANYCATKMVWEKIRDSVNEVIDSISLEDMLEDHNKIKNKDNYMFYI</sequence>
<dbReference type="PROSITE" id="PS51197">
    <property type="entry name" value="HTH_RRF2_2"/>
    <property type="match status" value="1"/>
</dbReference>
<protein>
    <submittedName>
        <fullName evidence="3">HTH-type transcriptional regulator CymR</fullName>
    </submittedName>
    <submittedName>
        <fullName evidence="2">Rrf2 family transcriptional regulator</fullName>
    </submittedName>
</protein>
<dbReference type="GO" id="GO:0003677">
    <property type="term" value="F:DNA binding"/>
    <property type="evidence" value="ECO:0007669"/>
    <property type="project" value="UniProtKB-KW"/>
</dbReference>
<dbReference type="PANTHER" id="PTHR33221">
    <property type="entry name" value="WINGED HELIX-TURN-HELIX TRANSCRIPTIONAL REGULATOR, RRF2 FAMILY"/>
    <property type="match status" value="1"/>
</dbReference>
<dbReference type="Pfam" id="PF02082">
    <property type="entry name" value="Rrf2"/>
    <property type="match status" value="1"/>
</dbReference>